<dbReference type="EMBL" id="SNSC02000014">
    <property type="protein sequence ID" value="TID18534.1"/>
    <property type="molecule type" value="Genomic_DNA"/>
</dbReference>
<dbReference type="AlphaFoldDB" id="A0A4Z1P8S0"/>
<proteinExistence type="predicted"/>
<protein>
    <submittedName>
        <fullName evidence="3">Uncharacterized protein</fullName>
    </submittedName>
</protein>
<comment type="caution">
    <text evidence="3">The sequence shown here is derived from an EMBL/GenBank/DDBJ whole genome shotgun (WGS) entry which is preliminary data.</text>
</comment>
<organism evidence="3 4">
    <name type="scientific">Venturia nashicola</name>
    <dbReference type="NCBI Taxonomy" id="86259"/>
    <lineage>
        <taxon>Eukaryota</taxon>
        <taxon>Fungi</taxon>
        <taxon>Dikarya</taxon>
        <taxon>Ascomycota</taxon>
        <taxon>Pezizomycotina</taxon>
        <taxon>Dothideomycetes</taxon>
        <taxon>Pleosporomycetidae</taxon>
        <taxon>Venturiales</taxon>
        <taxon>Venturiaceae</taxon>
        <taxon>Venturia</taxon>
    </lineage>
</organism>
<accession>A0A4Z1P8S0</accession>
<keyword evidence="4" id="KW-1185">Reference proteome</keyword>
<feature type="coiled-coil region" evidence="1">
    <location>
        <begin position="250"/>
        <end position="386"/>
    </location>
</feature>
<evidence type="ECO:0000313" key="3">
    <source>
        <dbReference type="EMBL" id="TID18534.1"/>
    </source>
</evidence>
<dbReference type="OrthoDB" id="3934811at2759"/>
<sequence length="677" mass="76982">MNDQTKGVQRPSLRGGDGSSHVYFHQHPSTMMLVPTLDAFVSPCVPFNAHANTAVVDLPCHSPEEMTLLVGKVHSVTKQEQLFPLILHKHRTNIDKLTMETTTNYSELMKLVRADVEKTKDTTTIELLSLLQREFDALAMLATNSEATMSKNFDDYKNMLYDQFSKVLTLERANLHNALAIWRDRFQHDQQKTLNQQLKISQDVATSKQDLITNLQQQVSKFSMRLGLALAEKKETEGKICEYEKSIAGREQLVASHEQAMSELRRTNEQMLAKHEQAMSNLRVANEQAISDLQHAHDAKIVGMRENDALLVRQVQEYQQQVHQLRSKAIDLDTAHYQLQKEHEECADPTEVQEVLDQLDQMVEELATLKKEKDALKKKHQTFQNEHQFCAEHADRLKNLPDIYELRAEVFQLKQENARISKKNEEGKPERVSSTQVDDSFAGLAIENGLTPRVADLRHRYQTQKLQTQLTASATRNDELTEHIKALQTTNSSLEATIRDSEAITSHATSSHLISETSGLSDAITQELSDLSALVVDLDDKNVALEEALSEYQSNPVETRIQRLQGQLEIYKQLLTKDRSGPRETLNLLSGTQMQKLVKSGLHRHNPTRQFVSETYYIYSQIVKERMEKKVRQDASQQASSFGLDTAVDKAKAYTPVEGEQISPKGSEITWKPNFMD</sequence>
<feature type="region of interest" description="Disordered" evidence="2">
    <location>
        <begin position="655"/>
        <end position="677"/>
    </location>
</feature>
<name>A0A4Z1P8S0_9PEZI</name>
<evidence type="ECO:0000256" key="2">
    <source>
        <dbReference type="SAM" id="MobiDB-lite"/>
    </source>
</evidence>
<feature type="region of interest" description="Disordered" evidence="2">
    <location>
        <begin position="1"/>
        <end position="21"/>
    </location>
</feature>
<evidence type="ECO:0000256" key="1">
    <source>
        <dbReference type="SAM" id="Coils"/>
    </source>
</evidence>
<reference evidence="3 4" key="1">
    <citation type="submission" date="2019-04" db="EMBL/GenBank/DDBJ databases">
        <title>High contiguity whole genome sequence and gene annotation resource for two Venturia nashicola isolates.</title>
        <authorList>
            <person name="Prokchorchik M."/>
            <person name="Won K."/>
            <person name="Lee Y."/>
            <person name="Choi E.D."/>
            <person name="Segonzac C."/>
            <person name="Sohn K.H."/>
        </authorList>
    </citation>
    <scope>NUCLEOTIDE SEQUENCE [LARGE SCALE GENOMIC DNA]</scope>
    <source>
        <strain evidence="3 4">PRI2</strain>
    </source>
</reference>
<evidence type="ECO:0000313" key="4">
    <source>
        <dbReference type="Proteomes" id="UP000298493"/>
    </source>
</evidence>
<dbReference type="Proteomes" id="UP000298493">
    <property type="component" value="Unassembled WGS sequence"/>
</dbReference>
<keyword evidence="1" id="KW-0175">Coiled coil</keyword>
<gene>
    <name evidence="3" type="ORF">E6O75_ATG06610</name>
</gene>